<name>A0ABW2ZM97_9SPHI</name>
<keyword evidence="1" id="KW-0812">Transmembrane</keyword>
<comment type="caution">
    <text evidence="2">The sequence shown here is derived from an EMBL/GenBank/DDBJ whole genome shotgun (WGS) entry which is preliminary data.</text>
</comment>
<keyword evidence="1" id="KW-1133">Transmembrane helix</keyword>
<gene>
    <name evidence="2" type="ORF">ACFQZI_20715</name>
</gene>
<feature type="transmembrane region" description="Helical" evidence="1">
    <location>
        <begin position="20"/>
        <end position="40"/>
    </location>
</feature>
<evidence type="ECO:0000313" key="3">
    <source>
        <dbReference type="Proteomes" id="UP001597073"/>
    </source>
</evidence>
<evidence type="ECO:0000256" key="1">
    <source>
        <dbReference type="SAM" id="Phobius"/>
    </source>
</evidence>
<proteinExistence type="predicted"/>
<evidence type="ECO:0000313" key="2">
    <source>
        <dbReference type="EMBL" id="MFD0767289.1"/>
    </source>
</evidence>
<keyword evidence="3" id="KW-1185">Reference proteome</keyword>
<reference evidence="3" key="1">
    <citation type="journal article" date="2019" name="Int. J. Syst. Evol. Microbiol.">
        <title>The Global Catalogue of Microorganisms (GCM) 10K type strain sequencing project: providing services to taxonomists for standard genome sequencing and annotation.</title>
        <authorList>
            <consortium name="The Broad Institute Genomics Platform"/>
            <consortium name="The Broad Institute Genome Sequencing Center for Infectious Disease"/>
            <person name="Wu L."/>
            <person name="Ma J."/>
        </authorList>
    </citation>
    <scope>NUCLEOTIDE SEQUENCE [LARGE SCALE GENOMIC DNA]</scope>
    <source>
        <strain evidence="3">CCUG 60742</strain>
    </source>
</reference>
<accession>A0ABW2ZM97</accession>
<dbReference type="RefSeq" id="WP_377145925.1">
    <property type="nucleotide sequence ID" value="NZ_JBHTIA010000026.1"/>
</dbReference>
<sequence>MKYITVLFQAAPTVTSSDSFKILIPTLLGIASNLIFYLMIKNGVDSKLEKLKISYSGIFQQRIEIYKEILRYIIDIQKNLEVFEMTWKESFITEIMQDINGFIRYIEINKPFISEELLKKIELVKIAHKKAFDSQYLLVKTRQYVSSEQMAINFSNAKQAFNKIFAEDFNELKAEIVNEMRAYLVSNEK</sequence>
<organism evidence="2 3">
    <name type="scientific">Mucilaginibacter lutimaris</name>
    <dbReference type="NCBI Taxonomy" id="931629"/>
    <lineage>
        <taxon>Bacteria</taxon>
        <taxon>Pseudomonadati</taxon>
        <taxon>Bacteroidota</taxon>
        <taxon>Sphingobacteriia</taxon>
        <taxon>Sphingobacteriales</taxon>
        <taxon>Sphingobacteriaceae</taxon>
        <taxon>Mucilaginibacter</taxon>
    </lineage>
</organism>
<protein>
    <submittedName>
        <fullName evidence="2">Uncharacterized protein</fullName>
    </submittedName>
</protein>
<dbReference type="Proteomes" id="UP001597073">
    <property type="component" value="Unassembled WGS sequence"/>
</dbReference>
<keyword evidence="1" id="KW-0472">Membrane</keyword>
<dbReference type="EMBL" id="JBHTIA010000026">
    <property type="protein sequence ID" value="MFD0767289.1"/>
    <property type="molecule type" value="Genomic_DNA"/>
</dbReference>